<keyword evidence="4" id="KW-1185">Reference proteome</keyword>
<protein>
    <recommendedName>
        <fullName evidence="5">DUF1343 domain-containing protein</fullName>
    </recommendedName>
</protein>
<organism evidence="3 4">
    <name type="scientific">Methyloceanibacter stevinii</name>
    <dbReference type="NCBI Taxonomy" id="1774970"/>
    <lineage>
        <taxon>Bacteria</taxon>
        <taxon>Pseudomonadati</taxon>
        <taxon>Pseudomonadota</taxon>
        <taxon>Alphaproteobacteria</taxon>
        <taxon>Hyphomicrobiales</taxon>
        <taxon>Hyphomicrobiaceae</taxon>
        <taxon>Methyloceanibacter</taxon>
    </lineage>
</organism>
<dbReference type="STRING" id="1774970.AUC70_12880"/>
<dbReference type="Pfam" id="PF07075">
    <property type="entry name" value="NamZ_N"/>
    <property type="match status" value="1"/>
</dbReference>
<name>A0A1E3VUG9_9HYPH</name>
<evidence type="ECO:0000259" key="2">
    <source>
        <dbReference type="Pfam" id="PF20732"/>
    </source>
</evidence>
<evidence type="ECO:0000259" key="1">
    <source>
        <dbReference type="Pfam" id="PF07075"/>
    </source>
</evidence>
<dbReference type="AlphaFoldDB" id="A0A1E3VUG9"/>
<dbReference type="EMBL" id="LPWE01000002">
    <property type="protein sequence ID" value="ODR97159.1"/>
    <property type="molecule type" value="Genomic_DNA"/>
</dbReference>
<reference evidence="3 4" key="1">
    <citation type="journal article" date="2016" name="Environ. Microbiol.">
        <title>New Methyloceanibacter diversity from North Sea sediments includes methanotroph containing solely the soluble methane monooxygenase.</title>
        <authorList>
            <person name="Vekeman B."/>
            <person name="Kerckhof F.M."/>
            <person name="Cremers G."/>
            <person name="de Vos P."/>
            <person name="Vandamme P."/>
            <person name="Boon N."/>
            <person name="Op den Camp H.J."/>
            <person name="Heylen K."/>
        </authorList>
    </citation>
    <scope>NUCLEOTIDE SEQUENCE [LARGE SCALE GENOMIC DNA]</scope>
    <source>
        <strain evidence="3 4">R-67176</strain>
    </source>
</reference>
<dbReference type="PIRSF" id="PIRSF016719">
    <property type="entry name" value="UCP016719"/>
    <property type="match status" value="1"/>
</dbReference>
<dbReference type="InterPro" id="IPR048502">
    <property type="entry name" value="NamZ_N"/>
</dbReference>
<dbReference type="GO" id="GO:0033922">
    <property type="term" value="F:peptidoglycan beta-N-acetylmuramidase activity"/>
    <property type="evidence" value="ECO:0007669"/>
    <property type="project" value="InterPro"/>
</dbReference>
<dbReference type="PANTHER" id="PTHR42915">
    <property type="entry name" value="HYPOTHETICAL 460 KDA PROTEIN IN FEUA-SIGW INTERGENIC REGION [PRECURSOR]"/>
    <property type="match status" value="1"/>
</dbReference>
<dbReference type="Pfam" id="PF20732">
    <property type="entry name" value="NamZ_C"/>
    <property type="match status" value="1"/>
</dbReference>
<comment type="caution">
    <text evidence="3">The sequence shown here is derived from an EMBL/GenBank/DDBJ whole genome shotgun (WGS) entry which is preliminary data.</text>
</comment>
<evidence type="ECO:0000313" key="3">
    <source>
        <dbReference type="EMBL" id="ODR97159.1"/>
    </source>
</evidence>
<dbReference type="InterPro" id="IPR008302">
    <property type="entry name" value="NamZ"/>
</dbReference>
<dbReference type="Gene3D" id="3.40.50.12170">
    <property type="entry name" value="Uncharacterised protein PF07075, DUF1343"/>
    <property type="match status" value="1"/>
</dbReference>
<proteinExistence type="predicted"/>
<dbReference type="PANTHER" id="PTHR42915:SF1">
    <property type="entry name" value="PEPTIDOGLYCAN BETA-N-ACETYLMURAMIDASE NAMZ"/>
    <property type="match status" value="1"/>
</dbReference>
<evidence type="ECO:0000313" key="4">
    <source>
        <dbReference type="Proteomes" id="UP000094172"/>
    </source>
</evidence>
<dbReference type="InterPro" id="IPR048503">
    <property type="entry name" value="NamZ_C"/>
</dbReference>
<dbReference type="Gene3D" id="3.90.1150.140">
    <property type="match status" value="1"/>
</dbReference>
<accession>A0A1E3VUG9</accession>
<feature type="domain" description="Peptidoglycan beta-N-acetylmuramidase NamZ C-terminal" evidence="2">
    <location>
        <begin position="225"/>
        <end position="385"/>
    </location>
</feature>
<sequence length="385" mass="42370">MLLGSERLLASGRLNGLKVGILANPASVDHDYRHIVDQLAASDTFDLAAIFGPQHGFNSDLQDNMIETPHATDPKRGVPIFSLYSETREPTEEMLDLIDVLVIDLQDVGARIYTFIYTMANCLRAAAKTGTPVIVCDRPNPIGGVAVAGPMLEPGYESFVGQFPIPMRHGMTVAELAKLFNEHFEIDAPLETVTMEGWSRTDYFDDTDVPWIMPSPNMPTLETAIVYPGTVLFEGTMVSEGRGTTRPFELIGAPYLDAEALAARMNAHGLGGVYFRPVVFEPTFQKHAKTPCGGCQIHVTEREAFEPVIAGAALIRECYGLAPEQFAWREGPYEYEHDKMPIDILAGSPELREQVEAQVAVTDIAESWTTGVAEFSALRLPYLLY</sequence>
<evidence type="ECO:0008006" key="5">
    <source>
        <dbReference type="Google" id="ProtNLM"/>
    </source>
</evidence>
<dbReference type="RefSeq" id="WP_069443164.1">
    <property type="nucleotide sequence ID" value="NZ_LPWE01000002.1"/>
</dbReference>
<dbReference type="Proteomes" id="UP000094172">
    <property type="component" value="Unassembled WGS sequence"/>
</dbReference>
<feature type="domain" description="Peptidoglycan beta-N-acetylmuramidase NamZ N-terminal" evidence="1">
    <location>
        <begin position="19"/>
        <end position="221"/>
    </location>
</feature>
<gene>
    <name evidence="3" type="ORF">AUC70_12880</name>
</gene>